<evidence type="ECO:0000256" key="1">
    <source>
        <dbReference type="SAM" id="MobiDB-lite"/>
    </source>
</evidence>
<dbReference type="AlphaFoldDB" id="A0A0J8RQV7"/>
<evidence type="ECO:0000313" key="2">
    <source>
        <dbReference type="EMBL" id="KMU87182.1"/>
    </source>
</evidence>
<name>A0A0J8RQV7_COCIT</name>
<feature type="compositionally biased region" description="Basic and acidic residues" evidence="1">
    <location>
        <begin position="69"/>
        <end position="78"/>
    </location>
</feature>
<evidence type="ECO:0000313" key="3">
    <source>
        <dbReference type="Proteomes" id="UP000054563"/>
    </source>
</evidence>
<protein>
    <submittedName>
        <fullName evidence="2">Uncharacterized protein</fullName>
    </submittedName>
</protein>
<feature type="region of interest" description="Disordered" evidence="1">
    <location>
        <begin position="50"/>
        <end position="115"/>
    </location>
</feature>
<dbReference type="EMBL" id="DS016996">
    <property type="protein sequence ID" value="KMU87182.1"/>
    <property type="molecule type" value="Genomic_DNA"/>
</dbReference>
<proteinExistence type="predicted"/>
<dbReference type="VEuPathDB" id="FungiDB:CIHG_05123"/>
<accession>A0A0J8RQV7</accession>
<reference evidence="3" key="1">
    <citation type="journal article" date="2010" name="Genome Res.">
        <title>Population genomic sequencing of Coccidioides fungi reveals recent hybridization and transposon control.</title>
        <authorList>
            <person name="Neafsey D.E."/>
            <person name="Barker B.M."/>
            <person name="Sharpton T.J."/>
            <person name="Stajich J.E."/>
            <person name="Park D.J."/>
            <person name="Whiston E."/>
            <person name="Hung C.-Y."/>
            <person name="McMahan C."/>
            <person name="White J."/>
            <person name="Sykes S."/>
            <person name="Heiman D."/>
            <person name="Young S."/>
            <person name="Zeng Q."/>
            <person name="Abouelleil A."/>
            <person name="Aftuck L."/>
            <person name="Bessette D."/>
            <person name="Brown A."/>
            <person name="FitzGerald M."/>
            <person name="Lui A."/>
            <person name="Macdonald J.P."/>
            <person name="Priest M."/>
            <person name="Orbach M.J."/>
            <person name="Galgiani J.N."/>
            <person name="Kirkland T.N."/>
            <person name="Cole G.T."/>
            <person name="Birren B.W."/>
            <person name="Henn M.R."/>
            <person name="Taylor J.W."/>
            <person name="Rounsley S.D."/>
        </authorList>
    </citation>
    <scope>NUCLEOTIDE SEQUENCE [LARGE SCALE GENOMIC DNA]</scope>
    <source>
        <strain evidence="3">H538.4</strain>
    </source>
</reference>
<gene>
    <name evidence="2" type="ORF">CIHG_05123</name>
</gene>
<organism evidence="2 3">
    <name type="scientific">Coccidioides immitis H538.4</name>
    <dbReference type="NCBI Taxonomy" id="396776"/>
    <lineage>
        <taxon>Eukaryota</taxon>
        <taxon>Fungi</taxon>
        <taxon>Dikarya</taxon>
        <taxon>Ascomycota</taxon>
        <taxon>Pezizomycotina</taxon>
        <taxon>Eurotiomycetes</taxon>
        <taxon>Eurotiomycetidae</taxon>
        <taxon>Onygenales</taxon>
        <taxon>Onygenaceae</taxon>
        <taxon>Coccidioides</taxon>
    </lineage>
</organism>
<sequence length="162" mass="18383">MGPAWNISRVQLLRLNATKFAGIGRSTKSAYEKARRETLASARVLKSALRQQPFENLANSQRGGPRSTPRTDRRETKLPRSSLAENGEEYPADLRIPSNRARNWKNMPCRQPKKSAPMANVVPFAIYRPADPTGRRFQPVWIANWTLAAVHEHEHEPPLTTF</sequence>
<feature type="compositionally biased region" description="Polar residues" evidence="1">
    <location>
        <begin position="50"/>
        <end position="62"/>
    </location>
</feature>
<dbReference type="Proteomes" id="UP000054563">
    <property type="component" value="Unassembled WGS sequence"/>
</dbReference>